<proteinExistence type="predicted"/>
<keyword evidence="2" id="KW-1185">Reference proteome</keyword>
<name>A0ABN1JYR7_9BURK</name>
<protein>
    <submittedName>
        <fullName evidence="1">Uncharacterized protein</fullName>
    </submittedName>
</protein>
<sequence>MALRFNLDSEASAIRNAAFVFVAARVGAGCKELMNQVGVRTVDLDAIRAGLDGTPGCMTKCLHDLRHLLGGPSPGAQVIGFL</sequence>
<gene>
    <name evidence="1" type="ORF">GCM10009107_20000</name>
</gene>
<reference evidence="1 2" key="1">
    <citation type="journal article" date="2019" name="Int. J. Syst. Evol. Microbiol.">
        <title>The Global Catalogue of Microorganisms (GCM) 10K type strain sequencing project: providing services to taxonomists for standard genome sequencing and annotation.</title>
        <authorList>
            <consortium name="The Broad Institute Genomics Platform"/>
            <consortium name="The Broad Institute Genome Sequencing Center for Infectious Disease"/>
            <person name="Wu L."/>
            <person name="Ma J."/>
        </authorList>
    </citation>
    <scope>NUCLEOTIDE SEQUENCE [LARGE SCALE GENOMIC DNA]</scope>
    <source>
        <strain evidence="1 2">JCM 15503</strain>
    </source>
</reference>
<evidence type="ECO:0000313" key="1">
    <source>
        <dbReference type="EMBL" id="GAA0749370.1"/>
    </source>
</evidence>
<comment type="caution">
    <text evidence="1">The sequence shown here is derived from an EMBL/GenBank/DDBJ whole genome shotgun (WGS) entry which is preliminary data.</text>
</comment>
<dbReference type="Proteomes" id="UP001500279">
    <property type="component" value="Unassembled WGS sequence"/>
</dbReference>
<accession>A0ABN1JYR7</accession>
<evidence type="ECO:0000313" key="2">
    <source>
        <dbReference type="Proteomes" id="UP001500279"/>
    </source>
</evidence>
<organism evidence="1 2">
    <name type="scientific">Ideonella azotifigens</name>
    <dbReference type="NCBI Taxonomy" id="513160"/>
    <lineage>
        <taxon>Bacteria</taxon>
        <taxon>Pseudomonadati</taxon>
        <taxon>Pseudomonadota</taxon>
        <taxon>Betaproteobacteria</taxon>
        <taxon>Burkholderiales</taxon>
        <taxon>Sphaerotilaceae</taxon>
        <taxon>Ideonella</taxon>
    </lineage>
</organism>
<dbReference type="EMBL" id="BAAAEW010000008">
    <property type="protein sequence ID" value="GAA0749370.1"/>
    <property type="molecule type" value="Genomic_DNA"/>
</dbReference>